<sequence>MPEFSRPSARYPDAKFELYPYISWRWTCSEPEPSFSVDPHQIGGIQLRRVTFRRDIDFHPEPIAPPDDDGIFADPSQPGNVQANVPRNALDSKKPQRSGVDHLNHHALVDFPHLRGRKTGARRGCLVGRFLIWLALRGRGFGGLVPCVPVIPAAWLWILDAAIEDGRHHLEVVLAETGLCHRRRPANCQPDLVEVLDGGLSDRRVLQKVIFHLPFQRQPKSCQHIEDRARHRILALAVIGHHLARPVDQSGQVWRAIRAVKHIEMRKVFAGLGARVGIGCPCDGDSPIGACSQLLARVYEESSGVTFISPGIVDQASDHVHHQPVQAQMITQIDPSDQKPVFLDGLDRRSVTLPLLGGNRFWVTLHHLVVQVGAQFLGCHDL</sequence>
<dbReference type="EMBL" id="AF010496">
    <property type="protein sequence ID" value="AAC16221.1"/>
    <property type="molecule type" value="Genomic_DNA"/>
</dbReference>
<dbReference type="AlphaFoldDB" id="O68131"/>
<evidence type="ECO:0000313" key="1">
    <source>
        <dbReference type="EMBL" id="AAC16221.1"/>
    </source>
</evidence>
<reference evidence="1" key="1">
    <citation type="journal article" date="1997" name="Proc. Natl. Acad. Sci. U.S.A.">
        <title>Sequence of a 189-kb segment of the chromosome of Rhodobacter capsulatus SB1003.</title>
        <authorList>
            <person name="Vlcek C."/>
            <person name="Paces V."/>
            <person name="Maltsev N."/>
            <person name="Paces J."/>
            <person name="Haselkorn R."/>
            <person name="Fonstein M."/>
        </authorList>
    </citation>
    <scope>NUCLEOTIDE SEQUENCE</scope>
    <source>
        <strain evidence="1">SB1003</strain>
    </source>
</reference>
<dbReference type="PIR" id="T03568">
    <property type="entry name" value="T03568"/>
</dbReference>
<name>O68131_RHOCA</name>
<proteinExistence type="predicted"/>
<accession>O68131</accession>
<protein>
    <submittedName>
        <fullName evidence="1">Potential malate synthase</fullName>
    </submittedName>
</protein>
<organism evidence="1">
    <name type="scientific">Rhodobacter capsulatus</name>
    <name type="common">Rhodopseudomonas capsulata</name>
    <dbReference type="NCBI Taxonomy" id="1061"/>
    <lineage>
        <taxon>Bacteria</taxon>
        <taxon>Pseudomonadati</taxon>
        <taxon>Pseudomonadota</taxon>
        <taxon>Alphaproteobacteria</taxon>
        <taxon>Rhodobacterales</taxon>
        <taxon>Rhodobacter group</taxon>
        <taxon>Rhodobacter</taxon>
    </lineage>
</organism>